<dbReference type="InterPro" id="IPR012341">
    <property type="entry name" value="6hp_glycosidase-like_sf"/>
</dbReference>
<sequence>MISIVALSHASPPSSANGQSLYGGVNTTSTLASAVAFGSKIFNELGMTAYSATLLQSATEAWEWADSNPNVIWENNSSSYNSVGIGAGQQETDTYGRFAYKMRTAIHLYDATNNSTYKTYTENNYQNIHMLLWNYTYPFEQENQEILLYYASLPGVTTSVVSTIKNTYPNTMNSSNNFGGFTNETDPYLANLTEYVWGSNGTKARKGLMFTDYVNSNINSANNDNALKAAERFIHYIQGINP</sequence>
<keyword evidence="5" id="KW-1185">Reference proteome</keyword>
<dbReference type="Proteomes" id="UP000612329">
    <property type="component" value="Unassembled WGS sequence"/>
</dbReference>
<dbReference type="GO" id="GO:0004553">
    <property type="term" value="F:hydrolase activity, hydrolyzing O-glycosyl compounds"/>
    <property type="evidence" value="ECO:0007669"/>
    <property type="project" value="InterPro"/>
</dbReference>
<reference evidence="4" key="1">
    <citation type="journal article" date="2014" name="Int. J. Syst. Evol. Microbiol.">
        <title>Complete genome sequence of Corynebacterium casei LMG S-19264T (=DSM 44701T), isolated from a smear-ripened cheese.</title>
        <authorList>
            <consortium name="US DOE Joint Genome Institute (JGI-PGF)"/>
            <person name="Walter F."/>
            <person name="Albersmeier A."/>
            <person name="Kalinowski J."/>
            <person name="Ruckert C."/>
        </authorList>
    </citation>
    <scope>NUCLEOTIDE SEQUENCE</scope>
    <source>
        <strain evidence="4">JCM 12862</strain>
    </source>
</reference>
<evidence type="ECO:0000259" key="3">
    <source>
        <dbReference type="Pfam" id="PF00759"/>
    </source>
</evidence>
<keyword evidence="2" id="KW-0624">Polysaccharide degradation</keyword>
<dbReference type="Gene3D" id="1.50.10.10">
    <property type="match status" value="1"/>
</dbReference>
<dbReference type="AlphaFoldDB" id="A0A8J3BL63"/>
<dbReference type="GO" id="GO:0000272">
    <property type="term" value="P:polysaccharide catabolic process"/>
    <property type="evidence" value="ECO:0007669"/>
    <property type="project" value="UniProtKB-KW"/>
</dbReference>
<evidence type="ECO:0000313" key="4">
    <source>
        <dbReference type="EMBL" id="GGK22293.1"/>
    </source>
</evidence>
<organism evidence="4 5">
    <name type="scientific">Yeosuana aromativorans</name>
    <dbReference type="NCBI Taxonomy" id="288019"/>
    <lineage>
        <taxon>Bacteria</taxon>
        <taxon>Pseudomonadati</taxon>
        <taxon>Bacteroidota</taxon>
        <taxon>Flavobacteriia</taxon>
        <taxon>Flavobacteriales</taxon>
        <taxon>Flavobacteriaceae</taxon>
        <taxon>Yeosuana</taxon>
    </lineage>
</organism>
<comment type="caution">
    <text evidence="4">The sequence shown here is derived from an EMBL/GenBank/DDBJ whole genome shotgun (WGS) entry which is preliminary data.</text>
</comment>
<evidence type="ECO:0000256" key="2">
    <source>
        <dbReference type="ARBA" id="ARBA00023326"/>
    </source>
</evidence>
<feature type="domain" description="Glycoside hydrolase family 9" evidence="3">
    <location>
        <begin position="24"/>
        <end position="242"/>
    </location>
</feature>
<dbReference type="Pfam" id="PF00759">
    <property type="entry name" value="Glyco_hydro_9"/>
    <property type="match status" value="1"/>
</dbReference>
<keyword evidence="1" id="KW-0119">Carbohydrate metabolism</keyword>
<accession>A0A8J3BL63</accession>
<dbReference type="InterPro" id="IPR001701">
    <property type="entry name" value="Glyco_hydro_9"/>
</dbReference>
<dbReference type="EMBL" id="BMNR01000003">
    <property type="protein sequence ID" value="GGK22293.1"/>
    <property type="molecule type" value="Genomic_DNA"/>
</dbReference>
<reference evidence="4" key="2">
    <citation type="submission" date="2020-09" db="EMBL/GenBank/DDBJ databases">
        <authorList>
            <person name="Sun Q."/>
            <person name="Ohkuma M."/>
        </authorList>
    </citation>
    <scope>NUCLEOTIDE SEQUENCE</scope>
    <source>
        <strain evidence="4">JCM 12862</strain>
    </source>
</reference>
<name>A0A8J3BL63_9FLAO</name>
<evidence type="ECO:0000256" key="1">
    <source>
        <dbReference type="ARBA" id="ARBA00023277"/>
    </source>
</evidence>
<proteinExistence type="predicted"/>
<protein>
    <recommendedName>
        <fullName evidence="3">Glycoside hydrolase family 9 domain-containing protein</fullName>
    </recommendedName>
</protein>
<evidence type="ECO:0000313" key="5">
    <source>
        <dbReference type="Proteomes" id="UP000612329"/>
    </source>
</evidence>
<gene>
    <name evidence="4" type="ORF">GCM10007962_15560</name>
</gene>
<dbReference type="SUPFAM" id="SSF48208">
    <property type="entry name" value="Six-hairpin glycosidases"/>
    <property type="match status" value="1"/>
</dbReference>
<dbReference type="InterPro" id="IPR008928">
    <property type="entry name" value="6-hairpin_glycosidase_sf"/>
</dbReference>